<comment type="caution">
    <text evidence="1">The sequence shown here is derived from an EMBL/GenBank/DDBJ whole genome shotgun (WGS) entry which is preliminary data.</text>
</comment>
<gene>
    <name evidence="1" type="primary">RvY_08509-1</name>
    <name evidence="1" type="synonym">RvY_08509.1</name>
    <name evidence="1" type="ORF">RvY_08509</name>
</gene>
<dbReference type="Proteomes" id="UP000186922">
    <property type="component" value="Unassembled WGS sequence"/>
</dbReference>
<evidence type="ECO:0000313" key="2">
    <source>
        <dbReference type="Proteomes" id="UP000186922"/>
    </source>
</evidence>
<evidence type="ECO:0000313" key="1">
    <source>
        <dbReference type="EMBL" id="GAU97162.1"/>
    </source>
</evidence>
<dbReference type="AlphaFoldDB" id="A0A1D1VAP4"/>
<keyword evidence="2" id="KW-1185">Reference proteome</keyword>
<dbReference type="EMBL" id="BDGG01000004">
    <property type="protein sequence ID" value="GAU97162.1"/>
    <property type="molecule type" value="Genomic_DNA"/>
</dbReference>
<organism evidence="1 2">
    <name type="scientific">Ramazzottius varieornatus</name>
    <name type="common">Water bear</name>
    <name type="synonym">Tardigrade</name>
    <dbReference type="NCBI Taxonomy" id="947166"/>
    <lineage>
        <taxon>Eukaryota</taxon>
        <taxon>Metazoa</taxon>
        <taxon>Ecdysozoa</taxon>
        <taxon>Tardigrada</taxon>
        <taxon>Eutardigrada</taxon>
        <taxon>Parachela</taxon>
        <taxon>Hypsibioidea</taxon>
        <taxon>Ramazzottiidae</taxon>
        <taxon>Ramazzottius</taxon>
    </lineage>
</organism>
<proteinExistence type="predicted"/>
<accession>A0A1D1VAP4</accession>
<sequence length="58" mass="6722">MFFMRLPGSSGEFCRYFSNLYCAGSMMNHATGFRDQSLFFGGAYRTSEFFKRPRKRAG</sequence>
<reference evidence="1 2" key="1">
    <citation type="journal article" date="2016" name="Nat. Commun.">
        <title>Extremotolerant tardigrade genome and improved radiotolerance of human cultured cells by tardigrade-unique protein.</title>
        <authorList>
            <person name="Hashimoto T."/>
            <person name="Horikawa D.D."/>
            <person name="Saito Y."/>
            <person name="Kuwahara H."/>
            <person name="Kozuka-Hata H."/>
            <person name="Shin-I T."/>
            <person name="Minakuchi Y."/>
            <person name="Ohishi K."/>
            <person name="Motoyama A."/>
            <person name="Aizu T."/>
            <person name="Enomoto A."/>
            <person name="Kondo K."/>
            <person name="Tanaka S."/>
            <person name="Hara Y."/>
            <person name="Koshikawa S."/>
            <person name="Sagara H."/>
            <person name="Miura T."/>
            <person name="Yokobori S."/>
            <person name="Miyagawa K."/>
            <person name="Suzuki Y."/>
            <person name="Kubo T."/>
            <person name="Oyama M."/>
            <person name="Kohara Y."/>
            <person name="Fujiyama A."/>
            <person name="Arakawa K."/>
            <person name="Katayama T."/>
            <person name="Toyoda A."/>
            <person name="Kunieda T."/>
        </authorList>
    </citation>
    <scope>NUCLEOTIDE SEQUENCE [LARGE SCALE GENOMIC DNA]</scope>
    <source>
        <strain evidence="1 2">YOKOZUNA-1</strain>
    </source>
</reference>
<protein>
    <submittedName>
        <fullName evidence="1">Uncharacterized protein</fullName>
    </submittedName>
</protein>
<name>A0A1D1VAP4_RAMVA</name>